<comment type="caution">
    <text evidence="2">The sequence shown here is derived from an EMBL/GenBank/DDBJ whole genome shotgun (WGS) entry which is preliminary data.</text>
</comment>
<dbReference type="Proteomes" id="UP000029533">
    <property type="component" value="Unassembled WGS sequence"/>
</dbReference>
<accession>A0AAW3FE31</accession>
<evidence type="ECO:0000256" key="1">
    <source>
        <dbReference type="SAM" id="MobiDB-lite"/>
    </source>
</evidence>
<proteinExistence type="predicted"/>
<dbReference type="EMBL" id="JRNJ01000058">
    <property type="protein sequence ID" value="KGF26779.1"/>
    <property type="molecule type" value="Genomic_DNA"/>
</dbReference>
<reference evidence="2 3" key="1">
    <citation type="submission" date="2014-07" db="EMBL/GenBank/DDBJ databases">
        <authorList>
            <person name="McCorrison J."/>
            <person name="Sanka R."/>
            <person name="Torralba M."/>
            <person name="Gillis M."/>
            <person name="Haft D.H."/>
            <person name="Methe B."/>
            <person name="Sutton G."/>
            <person name="Nelson K.E."/>
        </authorList>
    </citation>
    <scope>NUCLEOTIDE SEQUENCE [LARGE SCALE GENOMIC DNA]</scope>
    <source>
        <strain evidence="2 3">DNF00424</strain>
    </source>
</reference>
<organism evidence="2 3">
    <name type="scientific">Prevotella histicola JCM 15637 = DNF00424</name>
    <dbReference type="NCBI Taxonomy" id="1236504"/>
    <lineage>
        <taxon>Bacteria</taxon>
        <taxon>Pseudomonadati</taxon>
        <taxon>Bacteroidota</taxon>
        <taxon>Bacteroidia</taxon>
        <taxon>Bacteroidales</taxon>
        <taxon>Prevotellaceae</taxon>
        <taxon>Prevotella</taxon>
    </lineage>
</organism>
<sequence>MICESVSSDYSTIRGKTAKRRTFANFGQSSVTKTLPYIQAGRNGKNGNEWANPQLKSSAKIAQ</sequence>
<dbReference type="RefSeq" id="WP_156098267.1">
    <property type="nucleotide sequence ID" value="NZ_JRNJ01000058.1"/>
</dbReference>
<gene>
    <name evidence="2" type="ORF">HMPREF2132_06645</name>
</gene>
<feature type="region of interest" description="Disordered" evidence="1">
    <location>
        <begin position="42"/>
        <end position="63"/>
    </location>
</feature>
<evidence type="ECO:0000313" key="3">
    <source>
        <dbReference type="Proteomes" id="UP000029533"/>
    </source>
</evidence>
<name>A0AAW3FE31_9BACT</name>
<feature type="compositionally biased region" description="Polar residues" evidence="1">
    <location>
        <begin position="45"/>
        <end position="57"/>
    </location>
</feature>
<protein>
    <submittedName>
        <fullName evidence="2">Uncharacterized protein</fullName>
    </submittedName>
</protein>
<evidence type="ECO:0000313" key="2">
    <source>
        <dbReference type="EMBL" id="KGF26779.1"/>
    </source>
</evidence>
<dbReference type="AlphaFoldDB" id="A0AAW3FE31"/>